<evidence type="ECO:0000256" key="11">
    <source>
        <dbReference type="ARBA" id="ARBA00023224"/>
    </source>
</evidence>
<evidence type="ECO:0000256" key="1">
    <source>
        <dbReference type="ARBA" id="ARBA00004651"/>
    </source>
</evidence>
<feature type="transmembrane region" description="Helical" evidence="13">
    <location>
        <begin position="214"/>
        <end position="238"/>
    </location>
</feature>
<feature type="transmembrane region" description="Helical" evidence="13">
    <location>
        <begin position="164"/>
        <end position="185"/>
    </location>
</feature>
<feature type="transmembrane region" description="Helical" evidence="13">
    <location>
        <begin position="282"/>
        <end position="302"/>
    </location>
</feature>
<keyword evidence="9 12" id="KW-0675">Receptor</keyword>
<keyword evidence="11 12" id="KW-0807">Transducer</keyword>
<evidence type="ECO:0000256" key="4">
    <source>
        <dbReference type="ARBA" id="ARBA00022692"/>
    </source>
</evidence>
<feature type="transmembrane region" description="Helical" evidence="13">
    <location>
        <begin position="322"/>
        <end position="344"/>
    </location>
</feature>
<dbReference type="PROSITE" id="PS00237">
    <property type="entry name" value="G_PROTEIN_RECEP_F1_1"/>
    <property type="match status" value="1"/>
</dbReference>
<comment type="subcellular location">
    <subcellularLocation>
        <location evidence="1">Cell membrane</location>
        <topology evidence="1">Multi-pass membrane protein</topology>
    </subcellularLocation>
</comment>
<accession>A0ABM4ATD4</accession>
<protein>
    <submittedName>
        <fullName evidence="16">Neuropeptides capa receptor-like isoform X1</fullName>
    </submittedName>
</protein>
<comment type="similarity">
    <text evidence="2 12">Belongs to the G-protein coupled receptor 1 family.</text>
</comment>
<evidence type="ECO:0000256" key="2">
    <source>
        <dbReference type="ARBA" id="ARBA00010663"/>
    </source>
</evidence>
<keyword evidence="15" id="KW-1185">Reference proteome</keyword>
<evidence type="ECO:0000313" key="16">
    <source>
        <dbReference type="RefSeq" id="XP_064074557.1"/>
    </source>
</evidence>
<dbReference type="PRINTS" id="PR00237">
    <property type="entry name" value="GPCRRHODOPSN"/>
</dbReference>
<evidence type="ECO:0000256" key="10">
    <source>
        <dbReference type="ARBA" id="ARBA00023180"/>
    </source>
</evidence>
<dbReference type="Gene3D" id="1.20.1070.10">
    <property type="entry name" value="Rhodopsin 7-helix transmembrane proteins"/>
    <property type="match status" value="1"/>
</dbReference>
<dbReference type="InterPro" id="IPR017452">
    <property type="entry name" value="GPCR_Rhodpsn_7TM"/>
</dbReference>
<dbReference type="InterPro" id="IPR005390">
    <property type="entry name" value="NeuromedU_rcpt"/>
</dbReference>
<feature type="domain" description="G-protein coupled receptors family 1 profile" evidence="14">
    <location>
        <begin position="63"/>
        <end position="342"/>
    </location>
</feature>
<dbReference type="Pfam" id="PF00001">
    <property type="entry name" value="7tm_1"/>
    <property type="match status" value="1"/>
</dbReference>
<keyword evidence="7 13" id="KW-0472">Membrane</keyword>
<gene>
    <name evidence="16" type="primary">LOC113401532</name>
</gene>
<dbReference type="InterPro" id="IPR000276">
    <property type="entry name" value="GPCR_Rhodpsn"/>
</dbReference>
<evidence type="ECO:0000259" key="14">
    <source>
        <dbReference type="PROSITE" id="PS50262"/>
    </source>
</evidence>
<reference evidence="16" key="1">
    <citation type="submission" date="2025-08" db="UniProtKB">
        <authorList>
            <consortium name="RefSeq"/>
        </authorList>
    </citation>
    <scope>IDENTIFICATION</scope>
    <source>
        <tissue evidence="16">Whole body</tissue>
    </source>
</reference>
<evidence type="ECO:0000256" key="5">
    <source>
        <dbReference type="ARBA" id="ARBA00022989"/>
    </source>
</evidence>
<evidence type="ECO:0000256" key="3">
    <source>
        <dbReference type="ARBA" id="ARBA00022475"/>
    </source>
</evidence>
<proteinExistence type="inferred from homology"/>
<evidence type="ECO:0000256" key="9">
    <source>
        <dbReference type="ARBA" id="ARBA00023170"/>
    </source>
</evidence>
<dbReference type="PANTHER" id="PTHR24243:SF107">
    <property type="entry name" value="NEUROPEPTIDES CAPA RECEPTOR"/>
    <property type="match status" value="1"/>
</dbReference>
<evidence type="ECO:0000256" key="6">
    <source>
        <dbReference type="ARBA" id="ARBA00023040"/>
    </source>
</evidence>
<keyword evidence="10" id="KW-0325">Glycoprotein</keyword>
<dbReference type="GeneID" id="113401532"/>
<feature type="transmembrane region" description="Helical" evidence="13">
    <location>
        <begin position="46"/>
        <end position="71"/>
    </location>
</feature>
<feature type="transmembrane region" description="Helical" evidence="13">
    <location>
        <begin position="122"/>
        <end position="143"/>
    </location>
</feature>
<sequence>MEEFLRPNETADEFYSRCTNLSYFDCSEDEMLWCMMGPRRLPLLRIVPITVFLLVIFLTGVIGNVAVCVVIVRHPAMRTDTNYYLFSLALSDLLLLLFGLPNDLSVYWHQYPYSLGVVFCKLRALISEAASYVSVLTIVAFTLERYLAICHPLHIYAVAGLRRALRIVLALWALSLLAASPFAHYTTVNYHDYPPLSGNASLESAFCAMLELPSWYICELSSFFFFILPGLIILCLYVRMGLRIRYVMGSTHSHSPGSPGTLNGVNGSVHGEARQAQSRKNIIRMLAAVVIAFFVCWAPFHFQRLFFIYGTGIHHYHTINEYLFLAAGVFYYISATVNPILYNIMSHRYRIAFKETLCCRKVRRKKSRYRDQSSIRETMVNHTSDGSHLVRVRSQSHEHRNRTEFRGRRSSFCSSDSTSLYSDRWRDYNRRPKGVWSRNNNESSQLMLKDYKYDCEL</sequence>
<dbReference type="SMART" id="SM01381">
    <property type="entry name" value="7TM_GPCR_Srsx"/>
    <property type="match status" value="1"/>
</dbReference>
<evidence type="ECO:0000313" key="15">
    <source>
        <dbReference type="Proteomes" id="UP001652626"/>
    </source>
</evidence>
<evidence type="ECO:0000256" key="8">
    <source>
        <dbReference type="ARBA" id="ARBA00023157"/>
    </source>
</evidence>
<keyword evidence="4 12" id="KW-0812">Transmembrane</keyword>
<dbReference type="SUPFAM" id="SSF81321">
    <property type="entry name" value="Family A G protein-coupled receptor-like"/>
    <property type="match status" value="1"/>
</dbReference>
<keyword evidence="6 12" id="KW-0297">G-protein coupled receptor</keyword>
<name>A0ABM4ATD4_VANTA</name>
<dbReference type="PRINTS" id="PR01565">
    <property type="entry name" value="NEUROMEDINUR"/>
</dbReference>
<keyword evidence="8" id="KW-1015">Disulfide bond</keyword>
<dbReference type="RefSeq" id="XP_064074557.1">
    <property type="nucleotide sequence ID" value="XM_064218487.1"/>
</dbReference>
<keyword evidence="5 13" id="KW-1133">Transmembrane helix</keyword>
<feature type="transmembrane region" description="Helical" evidence="13">
    <location>
        <begin position="83"/>
        <end position="102"/>
    </location>
</feature>
<evidence type="ECO:0000256" key="12">
    <source>
        <dbReference type="RuleBase" id="RU000688"/>
    </source>
</evidence>
<evidence type="ECO:0000256" key="13">
    <source>
        <dbReference type="SAM" id="Phobius"/>
    </source>
</evidence>
<dbReference type="Proteomes" id="UP001652626">
    <property type="component" value="Chromosome 22"/>
</dbReference>
<keyword evidence="3" id="KW-1003">Cell membrane</keyword>
<evidence type="ECO:0000256" key="7">
    <source>
        <dbReference type="ARBA" id="ARBA00023136"/>
    </source>
</evidence>
<dbReference type="PROSITE" id="PS50262">
    <property type="entry name" value="G_PROTEIN_RECEP_F1_2"/>
    <property type="match status" value="1"/>
</dbReference>
<dbReference type="PANTHER" id="PTHR24243">
    <property type="entry name" value="G-PROTEIN COUPLED RECEPTOR"/>
    <property type="match status" value="1"/>
</dbReference>
<organism evidence="15 16">
    <name type="scientific">Vanessa tameamea</name>
    <name type="common">Kamehameha butterfly</name>
    <dbReference type="NCBI Taxonomy" id="334116"/>
    <lineage>
        <taxon>Eukaryota</taxon>
        <taxon>Metazoa</taxon>
        <taxon>Ecdysozoa</taxon>
        <taxon>Arthropoda</taxon>
        <taxon>Hexapoda</taxon>
        <taxon>Insecta</taxon>
        <taxon>Pterygota</taxon>
        <taxon>Neoptera</taxon>
        <taxon>Endopterygota</taxon>
        <taxon>Lepidoptera</taxon>
        <taxon>Glossata</taxon>
        <taxon>Ditrysia</taxon>
        <taxon>Papilionoidea</taxon>
        <taxon>Nymphalidae</taxon>
        <taxon>Nymphalinae</taxon>
        <taxon>Vanessa</taxon>
    </lineage>
</organism>